<evidence type="ECO:0000259" key="9">
    <source>
        <dbReference type="PROSITE" id="PS50059"/>
    </source>
</evidence>
<dbReference type="InterPro" id="IPR001179">
    <property type="entry name" value="PPIase_FKBP_dom"/>
</dbReference>
<dbReference type="RefSeq" id="WP_379784489.1">
    <property type="nucleotide sequence ID" value="NZ_JBHSMU010000015.1"/>
</dbReference>
<proteinExistence type="inferred from homology"/>
<dbReference type="Proteomes" id="UP001596050">
    <property type="component" value="Unassembled WGS sequence"/>
</dbReference>
<keyword evidence="4 5" id="KW-0413">Isomerase</keyword>
<feature type="signal peptide" evidence="8">
    <location>
        <begin position="1"/>
        <end position="19"/>
    </location>
</feature>
<protein>
    <recommendedName>
        <fullName evidence="6">Peptidyl-prolyl cis-trans isomerase</fullName>
        <ecNumber evidence="6">5.2.1.8</ecNumber>
    </recommendedName>
</protein>
<evidence type="ECO:0000256" key="6">
    <source>
        <dbReference type="RuleBase" id="RU003915"/>
    </source>
</evidence>
<reference evidence="11" key="1">
    <citation type="journal article" date="2019" name="Int. J. Syst. Evol. Microbiol.">
        <title>The Global Catalogue of Microorganisms (GCM) 10K type strain sequencing project: providing services to taxonomists for standard genome sequencing and annotation.</title>
        <authorList>
            <consortium name="The Broad Institute Genomics Platform"/>
            <consortium name="The Broad Institute Genome Sequencing Center for Infectious Disease"/>
            <person name="Wu L."/>
            <person name="Ma J."/>
        </authorList>
    </citation>
    <scope>NUCLEOTIDE SEQUENCE [LARGE SCALE GENOMIC DNA]</scope>
    <source>
        <strain evidence="11">KACC 12649</strain>
    </source>
</reference>
<dbReference type="Pfam" id="PF00254">
    <property type="entry name" value="FKBP_C"/>
    <property type="match status" value="1"/>
</dbReference>
<dbReference type="EMBL" id="JBHSMU010000015">
    <property type="protein sequence ID" value="MFC5461049.1"/>
    <property type="molecule type" value="Genomic_DNA"/>
</dbReference>
<evidence type="ECO:0000256" key="8">
    <source>
        <dbReference type="SAM" id="SignalP"/>
    </source>
</evidence>
<feature type="region of interest" description="Disordered" evidence="7">
    <location>
        <begin position="21"/>
        <end position="83"/>
    </location>
</feature>
<feature type="domain" description="PPIase FKBP-type" evidence="9">
    <location>
        <begin position="127"/>
        <end position="224"/>
    </location>
</feature>
<organism evidence="10 11">
    <name type="scientific">Massilia niabensis</name>
    <dbReference type="NCBI Taxonomy" id="544910"/>
    <lineage>
        <taxon>Bacteria</taxon>
        <taxon>Pseudomonadati</taxon>
        <taxon>Pseudomonadota</taxon>
        <taxon>Betaproteobacteria</taxon>
        <taxon>Burkholderiales</taxon>
        <taxon>Oxalobacteraceae</taxon>
        <taxon>Telluria group</taxon>
        <taxon>Massilia</taxon>
    </lineage>
</organism>
<evidence type="ECO:0000313" key="10">
    <source>
        <dbReference type="EMBL" id="MFC5461049.1"/>
    </source>
</evidence>
<dbReference type="InterPro" id="IPR046357">
    <property type="entry name" value="PPIase_dom_sf"/>
</dbReference>
<sequence>MMRRTTFVALLLAAAAANAQPGAQPPVTPANAPQPATTSTPASAADQAAAATRQQGVQSAADPAAAASQQAAGQAAPSSPDAAGAGAAAAAAAAAAQPVPPAAPVPTGPQLEIVDRVVGKGKEATTGSQVQVNYTGWFHKPFSKNGRGRKFDSSLDAGRTPLEFRLGAGSVIKGWDQGIAGMKVGGKRTLIIPSQLAYGKRGAPGGSIPPDTDLIFDVELMGVK</sequence>
<dbReference type="PANTHER" id="PTHR43811">
    <property type="entry name" value="FKBP-TYPE PEPTIDYL-PROLYL CIS-TRANS ISOMERASE FKPA"/>
    <property type="match status" value="1"/>
</dbReference>
<evidence type="ECO:0000256" key="3">
    <source>
        <dbReference type="ARBA" id="ARBA00023110"/>
    </source>
</evidence>
<evidence type="ECO:0000256" key="4">
    <source>
        <dbReference type="ARBA" id="ARBA00023235"/>
    </source>
</evidence>
<dbReference type="PANTHER" id="PTHR43811:SF19">
    <property type="entry name" value="39 KDA FK506-BINDING NUCLEAR PROTEIN"/>
    <property type="match status" value="1"/>
</dbReference>
<dbReference type="Gene3D" id="3.10.50.40">
    <property type="match status" value="1"/>
</dbReference>
<evidence type="ECO:0000313" key="11">
    <source>
        <dbReference type="Proteomes" id="UP001596050"/>
    </source>
</evidence>
<evidence type="ECO:0000256" key="2">
    <source>
        <dbReference type="ARBA" id="ARBA00006577"/>
    </source>
</evidence>
<dbReference type="SUPFAM" id="SSF54534">
    <property type="entry name" value="FKBP-like"/>
    <property type="match status" value="1"/>
</dbReference>
<dbReference type="GO" id="GO:0003755">
    <property type="term" value="F:peptidyl-prolyl cis-trans isomerase activity"/>
    <property type="evidence" value="ECO:0007669"/>
    <property type="project" value="UniProtKB-EC"/>
</dbReference>
<evidence type="ECO:0000256" key="1">
    <source>
        <dbReference type="ARBA" id="ARBA00000971"/>
    </source>
</evidence>
<evidence type="ECO:0000256" key="7">
    <source>
        <dbReference type="SAM" id="MobiDB-lite"/>
    </source>
</evidence>
<dbReference type="PROSITE" id="PS50059">
    <property type="entry name" value="FKBP_PPIASE"/>
    <property type="match status" value="1"/>
</dbReference>
<keyword evidence="8" id="KW-0732">Signal</keyword>
<comment type="catalytic activity">
    <reaction evidence="1 5 6">
        <text>[protein]-peptidylproline (omega=180) = [protein]-peptidylproline (omega=0)</text>
        <dbReference type="Rhea" id="RHEA:16237"/>
        <dbReference type="Rhea" id="RHEA-COMP:10747"/>
        <dbReference type="Rhea" id="RHEA-COMP:10748"/>
        <dbReference type="ChEBI" id="CHEBI:83833"/>
        <dbReference type="ChEBI" id="CHEBI:83834"/>
        <dbReference type="EC" id="5.2.1.8"/>
    </reaction>
</comment>
<name>A0ABW0L5U6_9BURK</name>
<gene>
    <name evidence="10" type="ORF">ACFPN5_14650</name>
</gene>
<keyword evidence="3 5" id="KW-0697">Rotamase</keyword>
<keyword evidence="11" id="KW-1185">Reference proteome</keyword>
<accession>A0ABW0L5U6</accession>
<comment type="similarity">
    <text evidence="2 6">Belongs to the FKBP-type PPIase family.</text>
</comment>
<feature type="compositionally biased region" description="Low complexity" evidence="7">
    <location>
        <begin position="29"/>
        <end position="83"/>
    </location>
</feature>
<comment type="caution">
    <text evidence="10">The sequence shown here is derived from an EMBL/GenBank/DDBJ whole genome shotgun (WGS) entry which is preliminary data.</text>
</comment>
<feature type="chain" id="PRO_5046635337" description="Peptidyl-prolyl cis-trans isomerase" evidence="8">
    <location>
        <begin position="20"/>
        <end position="224"/>
    </location>
</feature>
<evidence type="ECO:0000256" key="5">
    <source>
        <dbReference type="PROSITE-ProRule" id="PRU00277"/>
    </source>
</evidence>
<dbReference type="EC" id="5.2.1.8" evidence="6"/>